<keyword evidence="7" id="KW-0408">Iron</keyword>
<evidence type="ECO:0000256" key="15">
    <source>
        <dbReference type="RuleBase" id="RU000356"/>
    </source>
</evidence>
<dbReference type="SUPFAM" id="SSF46458">
    <property type="entry name" value="Globin-like"/>
    <property type="match status" value="1"/>
</dbReference>
<dbReference type="InterPro" id="IPR013314">
    <property type="entry name" value="Globin_lamprey/hagfish"/>
</dbReference>
<name>A0A8J7NP46_ATRSP</name>
<evidence type="ECO:0000256" key="9">
    <source>
        <dbReference type="ARBA" id="ARBA00044551"/>
    </source>
</evidence>
<evidence type="ECO:0000256" key="2">
    <source>
        <dbReference type="ARBA" id="ARBA00012682"/>
    </source>
</evidence>
<dbReference type="Gene3D" id="6.10.140.2100">
    <property type="match status" value="1"/>
</dbReference>
<evidence type="ECO:0000256" key="4">
    <source>
        <dbReference type="ARBA" id="ARBA00022617"/>
    </source>
</evidence>
<dbReference type="InterPro" id="IPR009050">
    <property type="entry name" value="Globin-like_sf"/>
</dbReference>
<evidence type="ECO:0000256" key="11">
    <source>
        <dbReference type="ARBA" id="ARBA00044569"/>
    </source>
</evidence>
<evidence type="ECO:0000256" key="1">
    <source>
        <dbReference type="ARBA" id="ARBA00008705"/>
    </source>
</evidence>
<dbReference type="GO" id="GO:0004784">
    <property type="term" value="F:superoxide dismutase activity"/>
    <property type="evidence" value="ECO:0007669"/>
    <property type="project" value="UniProtKB-EC"/>
</dbReference>
<dbReference type="GO" id="GO:0005344">
    <property type="term" value="F:oxygen carrier activity"/>
    <property type="evidence" value="ECO:0007669"/>
    <property type="project" value="UniProtKB-KW"/>
</dbReference>
<reference evidence="17" key="1">
    <citation type="journal article" date="2021" name="Cell">
        <title>Tracing the genetic footprints of vertebrate landing in non-teleost ray-finned fishes.</title>
        <authorList>
            <person name="Bi X."/>
            <person name="Wang K."/>
            <person name="Yang L."/>
            <person name="Pan H."/>
            <person name="Jiang H."/>
            <person name="Wei Q."/>
            <person name="Fang M."/>
            <person name="Yu H."/>
            <person name="Zhu C."/>
            <person name="Cai Y."/>
            <person name="He Y."/>
            <person name="Gan X."/>
            <person name="Zeng H."/>
            <person name="Yu D."/>
            <person name="Zhu Y."/>
            <person name="Jiang H."/>
            <person name="Qiu Q."/>
            <person name="Yang H."/>
            <person name="Zhang Y.E."/>
            <person name="Wang W."/>
            <person name="Zhu M."/>
            <person name="He S."/>
            <person name="Zhang G."/>
        </authorList>
    </citation>
    <scope>NUCLEOTIDE SEQUENCE</scope>
    <source>
        <strain evidence="17">Allg_001</strain>
    </source>
</reference>
<evidence type="ECO:0000256" key="3">
    <source>
        <dbReference type="ARBA" id="ARBA00022448"/>
    </source>
</evidence>
<gene>
    <name evidence="17" type="primary">Cygb</name>
    <name evidence="17" type="ORF">GTO95_0008180</name>
</gene>
<evidence type="ECO:0000256" key="10">
    <source>
        <dbReference type="ARBA" id="ARBA00044562"/>
    </source>
</evidence>
<dbReference type="GO" id="GO:0005506">
    <property type="term" value="F:iron ion binding"/>
    <property type="evidence" value="ECO:0007669"/>
    <property type="project" value="InterPro"/>
</dbReference>
<dbReference type="GO" id="GO:0019825">
    <property type="term" value="F:oxygen binding"/>
    <property type="evidence" value="ECO:0007669"/>
    <property type="project" value="InterPro"/>
</dbReference>
<evidence type="ECO:0000313" key="18">
    <source>
        <dbReference type="Proteomes" id="UP000736164"/>
    </source>
</evidence>
<evidence type="ECO:0000256" key="8">
    <source>
        <dbReference type="ARBA" id="ARBA00044448"/>
    </source>
</evidence>
<dbReference type="GO" id="GO:0020037">
    <property type="term" value="F:heme binding"/>
    <property type="evidence" value="ECO:0007669"/>
    <property type="project" value="InterPro"/>
</dbReference>
<feature type="non-terminal residue" evidence="17">
    <location>
        <position position="125"/>
    </location>
</feature>
<evidence type="ECO:0000256" key="7">
    <source>
        <dbReference type="ARBA" id="ARBA00023004"/>
    </source>
</evidence>
<evidence type="ECO:0000256" key="14">
    <source>
        <dbReference type="ARBA" id="ARBA00049899"/>
    </source>
</evidence>
<keyword evidence="18" id="KW-1185">Reference proteome</keyword>
<feature type="domain" description="Globin" evidence="16">
    <location>
        <begin position="2"/>
        <end position="125"/>
    </location>
</feature>
<dbReference type="Proteomes" id="UP000736164">
    <property type="component" value="Unassembled WGS sequence"/>
</dbReference>
<evidence type="ECO:0000313" key="17">
    <source>
        <dbReference type="EMBL" id="MBN3315928.1"/>
    </source>
</evidence>
<keyword evidence="4 15" id="KW-0349">Heme</keyword>
<feature type="non-terminal residue" evidence="17">
    <location>
        <position position="1"/>
    </location>
</feature>
<dbReference type="EC" id="1.15.1.1" evidence="2"/>
<dbReference type="PRINTS" id="PR01906">
    <property type="entry name" value="FISHGLOBIN"/>
</dbReference>
<keyword evidence="6" id="KW-0479">Metal-binding</keyword>
<proteinExistence type="inferred from homology"/>
<comment type="catalytic activity">
    <reaction evidence="14">
        <text>H2O2 + AH2 = A + 2 H2O</text>
        <dbReference type="Rhea" id="RHEA:30275"/>
        <dbReference type="ChEBI" id="CHEBI:13193"/>
        <dbReference type="ChEBI" id="CHEBI:15377"/>
        <dbReference type="ChEBI" id="CHEBI:16240"/>
        <dbReference type="ChEBI" id="CHEBI:17499"/>
    </reaction>
    <physiologicalReaction direction="left-to-right" evidence="14">
        <dbReference type="Rhea" id="RHEA:30276"/>
    </physiologicalReaction>
</comment>
<accession>A0A8J7NP46</accession>
<comment type="caution">
    <text evidence="17">The sequence shown here is derived from an EMBL/GenBank/DDBJ whole genome shotgun (WGS) entry which is preliminary data.</text>
</comment>
<dbReference type="AlphaFoldDB" id="A0A8J7NP46"/>
<dbReference type="InterPro" id="IPR000971">
    <property type="entry name" value="Globin"/>
</dbReference>
<dbReference type="PANTHER" id="PTHR46783">
    <property type="entry name" value="CYTOGLOBIN"/>
    <property type="match status" value="1"/>
</dbReference>
<evidence type="ECO:0000256" key="12">
    <source>
        <dbReference type="ARBA" id="ARBA00047393"/>
    </source>
</evidence>
<dbReference type="Pfam" id="PF00042">
    <property type="entry name" value="Globin"/>
    <property type="match status" value="1"/>
</dbReference>
<keyword evidence="3 15" id="KW-0813">Transport</keyword>
<comment type="catalytic activity">
    <reaction evidence="12">
        <text>2 superoxide + 2 H(+) = H2O2 + O2</text>
        <dbReference type="Rhea" id="RHEA:20696"/>
        <dbReference type="ChEBI" id="CHEBI:15378"/>
        <dbReference type="ChEBI" id="CHEBI:15379"/>
        <dbReference type="ChEBI" id="CHEBI:16240"/>
        <dbReference type="ChEBI" id="CHEBI:18421"/>
        <dbReference type="EC" id="1.15.1.1"/>
    </reaction>
    <physiologicalReaction direction="left-to-right" evidence="12">
        <dbReference type="Rhea" id="RHEA:20697"/>
    </physiologicalReaction>
</comment>
<dbReference type="PROSITE" id="PS01033">
    <property type="entry name" value="GLOBIN"/>
    <property type="match status" value="1"/>
</dbReference>
<protein>
    <recommendedName>
        <fullName evidence="2">superoxide dismutase</fullName>
        <ecNumber evidence="2">1.15.1.1</ecNumber>
    </recommendedName>
    <alternativeName>
        <fullName evidence="9">Nitrite reductase CYGB</fullName>
    </alternativeName>
    <alternativeName>
        <fullName evidence="11">Pseudoperoxidase CYGB</fullName>
    </alternativeName>
    <alternativeName>
        <fullName evidence="10">Superoxide dismutase CYGB</fullName>
    </alternativeName>
</protein>
<evidence type="ECO:0000259" key="16">
    <source>
        <dbReference type="PROSITE" id="PS01033"/>
    </source>
</evidence>
<comment type="catalytic activity">
    <reaction evidence="8">
        <text>Fe(II)-heme b-[protein] + nitric oxide + O2 = Fe(III)-heme b-[protein] + nitrate</text>
        <dbReference type="Rhea" id="RHEA:78091"/>
        <dbReference type="Rhea" id="RHEA-COMP:18975"/>
        <dbReference type="Rhea" id="RHEA-COMP:18976"/>
        <dbReference type="ChEBI" id="CHEBI:15379"/>
        <dbReference type="ChEBI" id="CHEBI:16480"/>
        <dbReference type="ChEBI" id="CHEBI:17632"/>
        <dbReference type="ChEBI" id="CHEBI:55376"/>
        <dbReference type="ChEBI" id="CHEBI:60344"/>
    </reaction>
    <physiologicalReaction direction="left-to-right" evidence="8">
        <dbReference type="Rhea" id="RHEA:78092"/>
    </physiologicalReaction>
</comment>
<comment type="catalytic activity">
    <reaction evidence="13">
        <text>Fe(III)-heme b-[protein] + nitric oxide + H2O = Fe(II)-heme b-[protein] + nitrite + 2 H(+)</text>
        <dbReference type="Rhea" id="RHEA:77711"/>
        <dbReference type="Rhea" id="RHEA-COMP:18975"/>
        <dbReference type="Rhea" id="RHEA-COMP:18976"/>
        <dbReference type="ChEBI" id="CHEBI:15377"/>
        <dbReference type="ChEBI" id="CHEBI:15378"/>
        <dbReference type="ChEBI" id="CHEBI:16301"/>
        <dbReference type="ChEBI" id="CHEBI:16480"/>
        <dbReference type="ChEBI" id="CHEBI:55376"/>
        <dbReference type="ChEBI" id="CHEBI:60344"/>
    </reaction>
    <physiologicalReaction direction="right-to-left" evidence="13">
        <dbReference type="Rhea" id="RHEA:77713"/>
    </physiologicalReaction>
</comment>
<evidence type="ECO:0000256" key="13">
    <source>
        <dbReference type="ARBA" id="ARBA00048118"/>
    </source>
</evidence>
<comment type="similarity">
    <text evidence="1 15">Belongs to the globin family.</text>
</comment>
<dbReference type="EMBL" id="JAAWVO010025421">
    <property type="protein sequence ID" value="MBN3315928.1"/>
    <property type="molecule type" value="Genomic_DNA"/>
</dbReference>
<sequence length="125" mass="13217">MAVSAGDATAARAIWGKLYASAEDNGTAALVKMFINSPDTKSYFGHFSGMGSAADMEASPQVRNHGRTVFGALNEMMSQVESDAGLSAIISPLATKHATQLKVDSKNFRVSVRLRAATHSHPTGY</sequence>
<keyword evidence="5 15" id="KW-0561">Oxygen transport</keyword>
<evidence type="ECO:0000256" key="6">
    <source>
        <dbReference type="ARBA" id="ARBA00022723"/>
    </source>
</evidence>
<dbReference type="PANTHER" id="PTHR46783:SF3">
    <property type="entry name" value="GLOBIN FAMILY PROFILE DOMAIN-CONTAINING PROTEIN"/>
    <property type="match status" value="1"/>
</dbReference>
<evidence type="ECO:0000256" key="5">
    <source>
        <dbReference type="ARBA" id="ARBA00022621"/>
    </source>
</evidence>
<organism evidence="17 18">
    <name type="scientific">Atractosteus spatula</name>
    <name type="common">Alligator gar</name>
    <name type="synonym">Lepisosteus spatula</name>
    <dbReference type="NCBI Taxonomy" id="7917"/>
    <lineage>
        <taxon>Eukaryota</taxon>
        <taxon>Metazoa</taxon>
        <taxon>Chordata</taxon>
        <taxon>Craniata</taxon>
        <taxon>Vertebrata</taxon>
        <taxon>Euteleostomi</taxon>
        <taxon>Actinopterygii</taxon>
        <taxon>Neopterygii</taxon>
        <taxon>Holostei</taxon>
        <taxon>Semionotiformes</taxon>
        <taxon>Lepisosteidae</taxon>
        <taxon>Atractosteus</taxon>
    </lineage>
</organism>